<dbReference type="GO" id="GO:0046872">
    <property type="term" value="F:metal ion binding"/>
    <property type="evidence" value="ECO:0007669"/>
    <property type="project" value="UniProtKB-KW"/>
</dbReference>
<keyword evidence="12" id="KW-1185">Reference proteome</keyword>
<evidence type="ECO:0000256" key="7">
    <source>
        <dbReference type="ARBA" id="ARBA00022842"/>
    </source>
</evidence>
<dbReference type="NCBIfam" id="TIGR01496">
    <property type="entry name" value="DHPS"/>
    <property type="match status" value="1"/>
</dbReference>
<dbReference type="PROSITE" id="PS50972">
    <property type="entry name" value="PTERIN_BINDING"/>
    <property type="match status" value="1"/>
</dbReference>
<evidence type="ECO:0000256" key="9">
    <source>
        <dbReference type="RuleBase" id="RU361205"/>
    </source>
</evidence>
<keyword evidence="5 9" id="KW-0808">Transferase</keyword>
<comment type="similarity">
    <text evidence="9">Belongs to the DHPS family.</text>
</comment>
<dbReference type="PANTHER" id="PTHR20941:SF1">
    <property type="entry name" value="FOLIC ACID SYNTHESIS PROTEIN FOL1"/>
    <property type="match status" value="1"/>
</dbReference>
<dbReference type="InterPro" id="IPR000489">
    <property type="entry name" value="Pterin-binding_dom"/>
</dbReference>
<gene>
    <name evidence="11" type="primary">folP</name>
    <name evidence="11" type="ORF">DRW48_12945</name>
</gene>
<dbReference type="InterPro" id="IPR045031">
    <property type="entry name" value="DHP_synth-like"/>
</dbReference>
<evidence type="ECO:0000256" key="1">
    <source>
        <dbReference type="ARBA" id="ARBA00000012"/>
    </source>
</evidence>
<evidence type="ECO:0000256" key="3">
    <source>
        <dbReference type="ARBA" id="ARBA00004763"/>
    </source>
</evidence>
<dbReference type="Pfam" id="PF00809">
    <property type="entry name" value="Pterin_bind"/>
    <property type="match status" value="1"/>
</dbReference>
<evidence type="ECO:0000259" key="10">
    <source>
        <dbReference type="PROSITE" id="PS50972"/>
    </source>
</evidence>
<evidence type="ECO:0000256" key="2">
    <source>
        <dbReference type="ARBA" id="ARBA00001946"/>
    </source>
</evidence>
<evidence type="ECO:0000313" key="12">
    <source>
        <dbReference type="Proteomes" id="UP000252023"/>
    </source>
</evidence>
<keyword evidence="6 9" id="KW-0479">Metal-binding</keyword>
<accession>A0A344PM59</accession>
<dbReference type="PROSITE" id="PS00792">
    <property type="entry name" value="DHPS_1"/>
    <property type="match status" value="1"/>
</dbReference>
<comment type="cofactor">
    <cofactor evidence="2 9">
        <name>Mg(2+)</name>
        <dbReference type="ChEBI" id="CHEBI:18420"/>
    </cofactor>
</comment>
<dbReference type="InterPro" id="IPR011005">
    <property type="entry name" value="Dihydropteroate_synth-like_sf"/>
</dbReference>
<reference evidence="12" key="1">
    <citation type="submission" date="2018-07" db="EMBL/GenBank/DDBJ databases">
        <title>Genome sequencing of Paracoccus sp. SC2-6.</title>
        <authorList>
            <person name="Heo J."/>
            <person name="Kim S.-J."/>
            <person name="Kwon S.-W."/>
        </authorList>
    </citation>
    <scope>NUCLEOTIDE SEQUENCE [LARGE SCALE GENOMIC DNA]</scope>
    <source>
        <strain evidence="12">SC2-6</strain>
    </source>
</reference>
<evidence type="ECO:0000256" key="4">
    <source>
        <dbReference type="ARBA" id="ARBA00012458"/>
    </source>
</evidence>
<name>A0A344PM59_9RHOB</name>
<dbReference type="EC" id="2.5.1.15" evidence="4 9"/>
<dbReference type="PROSITE" id="PS00793">
    <property type="entry name" value="DHPS_2"/>
    <property type="match status" value="1"/>
</dbReference>
<comment type="pathway">
    <text evidence="3 9">Cofactor biosynthesis; tetrahydrofolate biosynthesis; 7,8-dihydrofolate from 2-amino-4-hydroxy-6-hydroxymethyl-7,8-dihydropteridine diphosphate and 4-aminobenzoate: step 1/2.</text>
</comment>
<dbReference type="OrthoDB" id="9811744at2"/>
<dbReference type="KEGG" id="pars:DRW48_12945"/>
<dbReference type="GO" id="GO:0046656">
    <property type="term" value="P:folic acid biosynthetic process"/>
    <property type="evidence" value="ECO:0007669"/>
    <property type="project" value="UniProtKB-KW"/>
</dbReference>
<evidence type="ECO:0000256" key="8">
    <source>
        <dbReference type="ARBA" id="ARBA00022909"/>
    </source>
</evidence>
<dbReference type="EMBL" id="CP030918">
    <property type="protein sequence ID" value="AXC50464.1"/>
    <property type="molecule type" value="Genomic_DNA"/>
</dbReference>
<proteinExistence type="inferred from homology"/>
<evidence type="ECO:0000256" key="5">
    <source>
        <dbReference type="ARBA" id="ARBA00022679"/>
    </source>
</evidence>
<dbReference type="GO" id="GO:0046654">
    <property type="term" value="P:tetrahydrofolate biosynthetic process"/>
    <property type="evidence" value="ECO:0007669"/>
    <property type="project" value="UniProtKB-UniPathway"/>
</dbReference>
<dbReference type="PANTHER" id="PTHR20941">
    <property type="entry name" value="FOLATE SYNTHESIS PROTEINS"/>
    <property type="match status" value="1"/>
</dbReference>
<sequence>MDERQFYRPIVADEGPPLAGGPLRFAAFEVLSRSRSPHRIAAEAAPPEVLAAFTGRRSFAGLDLGAPQVMGIINVTPDSFSDGGQWFDPDTAVRHGRELVAAGAAILDIGGESTRPGATQVPAAVEAARIGPVLGALAGLAPLSVDTRKAPVARMALDAGAGIINDVSALSFDPAMAGVIAASTADLVLMHAQGTPETMQDDPHYDDVLLDVYEVLEARVAAAEAAGIPRARIAVDPGIGFGKSQDHNIALLRGIALFHGLGCALMLGVSRKKFVGTIGGGAPGAGRDPGTLALTLAALGQGVQIHRVHNVADAVQGIRLWSAVAR</sequence>
<protein>
    <recommendedName>
        <fullName evidence="4 9">Dihydropteroate synthase</fullName>
        <shortName evidence="9">DHPS</shortName>
        <ecNumber evidence="4 9">2.5.1.15</ecNumber>
    </recommendedName>
    <alternativeName>
        <fullName evidence="9">Dihydropteroate pyrophosphorylase</fullName>
    </alternativeName>
</protein>
<dbReference type="InterPro" id="IPR006390">
    <property type="entry name" value="DHP_synth_dom"/>
</dbReference>
<dbReference type="Proteomes" id="UP000252023">
    <property type="component" value="Chromosome"/>
</dbReference>
<comment type="catalytic activity">
    <reaction evidence="1">
        <text>(7,8-dihydropterin-6-yl)methyl diphosphate + 4-aminobenzoate = 7,8-dihydropteroate + diphosphate</text>
        <dbReference type="Rhea" id="RHEA:19949"/>
        <dbReference type="ChEBI" id="CHEBI:17836"/>
        <dbReference type="ChEBI" id="CHEBI:17839"/>
        <dbReference type="ChEBI" id="CHEBI:33019"/>
        <dbReference type="ChEBI" id="CHEBI:72950"/>
        <dbReference type="EC" id="2.5.1.15"/>
    </reaction>
</comment>
<feature type="domain" description="Pterin-binding" evidence="10">
    <location>
        <begin position="67"/>
        <end position="319"/>
    </location>
</feature>
<dbReference type="Gene3D" id="3.20.20.20">
    <property type="entry name" value="Dihydropteroate synthase-like"/>
    <property type="match status" value="1"/>
</dbReference>
<dbReference type="SUPFAM" id="SSF51717">
    <property type="entry name" value="Dihydropteroate synthetase-like"/>
    <property type="match status" value="1"/>
</dbReference>
<dbReference type="GO" id="GO:0005829">
    <property type="term" value="C:cytosol"/>
    <property type="evidence" value="ECO:0007669"/>
    <property type="project" value="TreeGrafter"/>
</dbReference>
<keyword evidence="8 9" id="KW-0289">Folate biosynthesis</keyword>
<evidence type="ECO:0000256" key="6">
    <source>
        <dbReference type="ARBA" id="ARBA00022723"/>
    </source>
</evidence>
<dbReference type="GO" id="GO:0004156">
    <property type="term" value="F:dihydropteroate synthase activity"/>
    <property type="evidence" value="ECO:0007669"/>
    <property type="project" value="UniProtKB-EC"/>
</dbReference>
<organism evidence="11 12">
    <name type="scientific">Paracoccus suum</name>
    <dbReference type="NCBI Taxonomy" id="2259340"/>
    <lineage>
        <taxon>Bacteria</taxon>
        <taxon>Pseudomonadati</taxon>
        <taxon>Pseudomonadota</taxon>
        <taxon>Alphaproteobacteria</taxon>
        <taxon>Rhodobacterales</taxon>
        <taxon>Paracoccaceae</taxon>
        <taxon>Paracoccus</taxon>
    </lineage>
</organism>
<evidence type="ECO:0000313" key="11">
    <source>
        <dbReference type="EMBL" id="AXC50464.1"/>
    </source>
</evidence>
<dbReference type="CDD" id="cd00739">
    <property type="entry name" value="DHPS"/>
    <property type="match status" value="1"/>
</dbReference>
<dbReference type="RefSeq" id="WP_114076781.1">
    <property type="nucleotide sequence ID" value="NZ_CP030918.1"/>
</dbReference>
<comment type="function">
    <text evidence="9">Catalyzes the condensation of para-aminobenzoate (pABA) with 6-hydroxymethyl-7,8-dihydropterin diphosphate (DHPt-PP) to form 7,8-dihydropteroate (H2Pte), the immediate precursor of folate derivatives.</text>
</comment>
<keyword evidence="7 9" id="KW-0460">Magnesium</keyword>
<dbReference type="UniPathway" id="UPA00077">
    <property type="reaction ID" value="UER00156"/>
</dbReference>
<dbReference type="AlphaFoldDB" id="A0A344PM59"/>